<name>A0AA85BQG2_9TREM</name>
<dbReference type="PANTHER" id="PTHR35971">
    <property type="entry name" value="SI:DKEY-31G6.6"/>
    <property type="match status" value="1"/>
</dbReference>
<evidence type="ECO:0000256" key="1">
    <source>
        <dbReference type="ARBA" id="ARBA00004496"/>
    </source>
</evidence>
<dbReference type="PROSITE" id="PS50835">
    <property type="entry name" value="IG_LIKE"/>
    <property type="match status" value="6"/>
</dbReference>
<keyword evidence="4" id="KW-1015">Disulfide bond</keyword>
<evidence type="ECO:0000256" key="5">
    <source>
        <dbReference type="ARBA" id="ARBA00023319"/>
    </source>
</evidence>
<dbReference type="FunFam" id="2.60.40.10:FF:000032">
    <property type="entry name" value="palladin isoform X1"/>
    <property type="match status" value="1"/>
</dbReference>
<dbReference type="CDD" id="cd00096">
    <property type="entry name" value="Ig"/>
    <property type="match status" value="2"/>
</dbReference>
<feature type="region of interest" description="Disordered" evidence="6">
    <location>
        <begin position="334"/>
        <end position="374"/>
    </location>
</feature>
<feature type="domain" description="Ig-like" evidence="7">
    <location>
        <begin position="32"/>
        <end position="124"/>
    </location>
</feature>
<dbReference type="WBParaSite" id="SMTH1_68130.1">
    <property type="protein sequence ID" value="SMTH1_68130.1"/>
    <property type="gene ID" value="SMTH1_68130"/>
</dbReference>
<protein>
    <recommendedName>
        <fullName evidence="7">Ig-like domain-containing protein</fullName>
    </recommendedName>
</protein>
<feature type="domain" description="Ig-like" evidence="7">
    <location>
        <begin position="674"/>
        <end position="759"/>
    </location>
</feature>
<accession>A0AA85BQG2</accession>
<feature type="compositionally biased region" description="Basic and acidic residues" evidence="6">
    <location>
        <begin position="353"/>
        <end position="366"/>
    </location>
</feature>
<dbReference type="Pfam" id="PF07679">
    <property type="entry name" value="I-set"/>
    <property type="match status" value="6"/>
</dbReference>
<dbReference type="InterPro" id="IPR052385">
    <property type="entry name" value="Obscurin/Obscurin-like_Reg"/>
</dbReference>
<dbReference type="SMART" id="SM00409">
    <property type="entry name" value="IG"/>
    <property type="match status" value="7"/>
</dbReference>
<feature type="domain" description="Ig-like" evidence="7">
    <location>
        <begin position="126"/>
        <end position="218"/>
    </location>
</feature>
<reference evidence="9" key="1">
    <citation type="submission" date="2023-11" db="UniProtKB">
        <authorList>
            <consortium name="WormBaseParasite"/>
        </authorList>
    </citation>
    <scope>IDENTIFICATION</scope>
</reference>
<keyword evidence="5" id="KW-0393">Immunoglobulin domain</keyword>
<feature type="domain" description="Ig-like" evidence="7">
    <location>
        <begin position="411"/>
        <end position="500"/>
    </location>
</feature>
<evidence type="ECO:0000256" key="4">
    <source>
        <dbReference type="ARBA" id="ARBA00023157"/>
    </source>
</evidence>
<evidence type="ECO:0000313" key="8">
    <source>
        <dbReference type="Proteomes" id="UP000050791"/>
    </source>
</evidence>
<organism evidence="8 9">
    <name type="scientific">Schistosoma mattheei</name>
    <dbReference type="NCBI Taxonomy" id="31246"/>
    <lineage>
        <taxon>Eukaryota</taxon>
        <taxon>Metazoa</taxon>
        <taxon>Spiralia</taxon>
        <taxon>Lophotrochozoa</taxon>
        <taxon>Platyhelminthes</taxon>
        <taxon>Trematoda</taxon>
        <taxon>Digenea</taxon>
        <taxon>Strigeidida</taxon>
        <taxon>Schistosomatoidea</taxon>
        <taxon>Schistosomatidae</taxon>
        <taxon>Schistosoma</taxon>
    </lineage>
</organism>
<dbReference type="InterPro" id="IPR013783">
    <property type="entry name" value="Ig-like_fold"/>
</dbReference>
<feature type="domain" description="Ig-like" evidence="7">
    <location>
        <begin position="599"/>
        <end position="669"/>
    </location>
</feature>
<evidence type="ECO:0000256" key="2">
    <source>
        <dbReference type="ARBA" id="ARBA00022490"/>
    </source>
</evidence>
<keyword evidence="2" id="KW-0963">Cytoplasm</keyword>
<dbReference type="SUPFAM" id="SSF48726">
    <property type="entry name" value="Immunoglobulin"/>
    <property type="match status" value="7"/>
</dbReference>
<keyword evidence="3" id="KW-0597">Phosphoprotein</keyword>
<dbReference type="SMART" id="SM00408">
    <property type="entry name" value="IGc2"/>
    <property type="match status" value="6"/>
</dbReference>
<proteinExistence type="predicted"/>
<dbReference type="Proteomes" id="UP000050791">
    <property type="component" value="Unassembled WGS sequence"/>
</dbReference>
<sequence>MYKIHAKNSAGESNANINLNLQANQKQAGKGPVFEKPKIYQNNLGRDVILECRCSADPAPTFTWYQNTKELKARPGRYEMEESKDGAVFLNKLKIINFMNADAGTYKLMAKNNSGDATAVMEVKMPKIVGMPNIRFEDNNQRAFLEVRVDSGNPPEAKWSHSGKSIKVEGRYSSECTMEGRNYVMNLTINDLTEKDSGLYECEIFNGVGKVQQSITVKVPPKDPKVKLPQIVGYLNSQTAELGRTFIMTVDYAVGSVTPQAKVLKNGTDLSLDKRCTVRVDSTKHSVIITIKNVQMDDKSTYTLQLLANGNVCDKGNFDLSVIQVNDEANEEVDEVGELHVPSNKGSRRSSTVKKEEEYLNRRSSQEKPGLLDPKALEQSLQARRDSMTNRRTSLADAIPGFAGLKHRETPKVEKEYFVEELQDVKIKEGSLKALLKCTFCKSTSKFRWYKNKLEIFQGPKYNFLQEGNEFALEIKKIAMEDVGKYTCKCNDISTTCTIQVEEKKHTYHFNQKLPKTAEVVRGKDLTVECSVSDPRATVAWYHKGEKVEYVAGKIEIKRRENRCILRIVRARPEQEGEYCCIVEGDETYMDIAVEDPDENDEVVTFECEVSDRDAEVTWYKNGEPITANDKYEMLAEKKVKRILKVKKITMTDDAEYTCKVAKKTTTATCTVKPDVEFRQNLIDTKGIETKHKELECRAFNPKKYPVYWFKDGLPIELNDRISTTEIEGSLYLIFQYLEMDDTGYYSCKIGNHETKGLLEVQECEKPPSVDLTNFKAQAT</sequence>
<dbReference type="InterPro" id="IPR007110">
    <property type="entry name" value="Ig-like_dom"/>
</dbReference>
<evidence type="ECO:0000256" key="3">
    <source>
        <dbReference type="ARBA" id="ARBA00022553"/>
    </source>
</evidence>
<dbReference type="GO" id="GO:0005737">
    <property type="term" value="C:cytoplasm"/>
    <property type="evidence" value="ECO:0007669"/>
    <property type="project" value="UniProtKB-SubCell"/>
</dbReference>
<evidence type="ECO:0000259" key="7">
    <source>
        <dbReference type="PROSITE" id="PS50835"/>
    </source>
</evidence>
<dbReference type="PANTHER" id="PTHR35971:SF5">
    <property type="entry name" value="OBSCURIN LIKE CYTOSKELETAL ADAPTOR 1"/>
    <property type="match status" value="1"/>
</dbReference>
<dbReference type="InterPro" id="IPR003598">
    <property type="entry name" value="Ig_sub2"/>
</dbReference>
<comment type="subcellular location">
    <subcellularLocation>
        <location evidence="1">Cytoplasm</location>
    </subcellularLocation>
</comment>
<dbReference type="InterPro" id="IPR013098">
    <property type="entry name" value="Ig_I-set"/>
</dbReference>
<evidence type="ECO:0000313" key="9">
    <source>
        <dbReference type="WBParaSite" id="SMTH1_68130.1"/>
    </source>
</evidence>
<dbReference type="InterPro" id="IPR003599">
    <property type="entry name" value="Ig_sub"/>
</dbReference>
<feature type="domain" description="Ig-like" evidence="7">
    <location>
        <begin position="515"/>
        <end position="593"/>
    </location>
</feature>
<dbReference type="InterPro" id="IPR036179">
    <property type="entry name" value="Ig-like_dom_sf"/>
</dbReference>
<dbReference type="AlphaFoldDB" id="A0AA85BQG2"/>
<dbReference type="Gene3D" id="2.60.40.10">
    <property type="entry name" value="Immunoglobulins"/>
    <property type="match status" value="7"/>
</dbReference>
<evidence type="ECO:0000256" key="6">
    <source>
        <dbReference type="SAM" id="MobiDB-lite"/>
    </source>
</evidence>